<accession>A0A7R9JI14</accession>
<evidence type="ECO:0000313" key="2">
    <source>
        <dbReference type="EMBL" id="CAD7579688.1"/>
    </source>
</evidence>
<feature type="compositionally biased region" description="Low complexity" evidence="1">
    <location>
        <begin position="132"/>
        <end position="146"/>
    </location>
</feature>
<sequence length="434" mass="49509">MLSEADETSLEGLSELLTAIGRDLEYMLDLEPYFDTIKKFCFNSNKFSNKVRLMMVKLVNLRIRMWDPNRATVNKIIFKADKEMSDELPAQNLTTEIAREKIIAKDTAYSDTNVKEKVLEIELSQTKLNDQFSSSTSSFSCTPSSSGDEISLNTESRGKDPQMLKYTPITVKEPTNQSNKESILCTKVAKKTLLVYSSEDEIPLKSKLNKDKHSKSSETMVKGDTLNPPVSDYKPRRDQISDKSGFVDKSLQEKTGGTLESLLKDYLDLSDKSSTKGNTIGLNNALVTGESPNGKFDNLNESGCSSVFLERKLTEEKKWLQTTRKKMVDLKDMRSQEYDTYLYMNQSLSSEVTLHHGLATNFLNEACNIHEEDIFHGFDLHLEEVIRFQGQVDATVHRLMLFREHWSLYLLCVSRLERWINKAQEIQVSGKHKD</sequence>
<reference evidence="2" key="1">
    <citation type="submission" date="2020-11" db="EMBL/GenBank/DDBJ databases">
        <authorList>
            <person name="Tran Van P."/>
        </authorList>
    </citation>
    <scope>NUCLEOTIDE SEQUENCE</scope>
</reference>
<dbReference type="EMBL" id="OE193251">
    <property type="protein sequence ID" value="CAD7579688.1"/>
    <property type="molecule type" value="Genomic_DNA"/>
</dbReference>
<dbReference type="Gene3D" id="1.25.40.180">
    <property type="match status" value="1"/>
</dbReference>
<proteinExistence type="predicted"/>
<organism evidence="2">
    <name type="scientific">Timema californicum</name>
    <name type="common">California timema</name>
    <name type="synonym">Walking stick</name>
    <dbReference type="NCBI Taxonomy" id="61474"/>
    <lineage>
        <taxon>Eukaryota</taxon>
        <taxon>Metazoa</taxon>
        <taxon>Ecdysozoa</taxon>
        <taxon>Arthropoda</taxon>
        <taxon>Hexapoda</taxon>
        <taxon>Insecta</taxon>
        <taxon>Pterygota</taxon>
        <taxon>Neoptera</taxon>
        <taxon>Polyneoptera</taxon>
        <taxon>Phasmatodea</taxon>
        <taxon>Timematodea</taxon>
        <taxon>Timematoidea</taxon>
        <taxon>Timematidae</taxon>
        <taxon>Timema</taxon>
    </lineage>
</organism>
<name>A0A7R9JI14_TIMCA</name>
<feature type="compositionally biased region" description="Basic and acidic residues" evidence="1">
    <location>
        <begin position="207"/>
        <end position="216"/>
    </location>
</feature>
<feature type="region of interest" description="Disordered" evidence="1">
    <location>
        <begin position="132"/>
        <end position="163"/>
    </location>
</feature>
<feature type="region of interest" description="Disordered" evidence="1">
    <location>
        <begin position="207"/>
        <end position="241"/>
    </location>
</feature>
<protein>
    <submittedName>
        <fullName evidence="2">(California timema) hypothetical protein</fullName>
    </submittedName>
</protein>
<evidence type="ECO:0000256" key="1">
    <source>
        <dbReference type="SAM" id="MobiDB-lite"/>
    </source>
</evidence>
<dbReference type="AlphaFoldDB" id="A0A7R9JI14"/>
<gene>
    <name evidence="2" type="ORF">TCMB3V08_LOCUS12221</name>
</gene>